<dbReference type="KEGG" id="kst:KSMBR1_1411"/>
<dbReference type="GO" id="GO:0003677">
    <property type="term" value="F:DNA binding"/>
    <property type="evidence" value="ECO:0007669"/>
    <property type="project" value="InterPro"/>
</dbReference>
<dbReference type="GO" id="GO:0004803">
    <property type="term" value="F:transposase activity"/>
    <property type="evidence" value="ECO:0007669"/>
    <property type="project" value="InterPro"/>
</dbReference>
<protein>
    <submittedName>
        <fullName evidence="3">Transposase</fullName>
    </submittedName>
</protein>
<dbReference type="SUPFAM" id="SSF46689">
    <property type="entry name" value="Homeodomain-like"/>
    <property type="match status" value="1"/>
</dbReference>
<evidence type="ECO:0000313" key="5">
    <source>
        <dbReference type="Proteomes" id="UP000501926"/>
    </source>
</evidence>
<accession>A0A2C9CDZ0</accession>
<reference evidence="4" key="1">
    <citation type="submission" date="2017-10" db="EMBL/GenBank/DDBJ databases">
        <authorList>
            <person name="Frank J."/>
        </authorList>
    </citation>
    <scope>NUCLEOTIDE SEQUENCE [LARGE SCALE GENOMIC DNA]</scope>
</reference>
<evidence type="ECO:0000256" key="1">
    <source>
        <dbReference type="SAM" id="Coils"/>
    </source>
</evidence>
<proteinExistence type="predicted"/>
<dbReference type="OrthoDB" id="289445at2"/>
<dbReference type="InterPro" id="IPR002514">
    <property type="entry name" value="Transposase_8"/>
</dbReference>
<sequence>MKEVSMRKRYLPEKRVEIMKQHLLEKKTLSDVCDANGIHPTMYYRWLKELLSNAVYAFGKGKDGECQEWKKKALELEKKLARKNEVLSELMEEHVALKKSLGAN</sequence>
<dbReference type="RefSeq" id="WP_099324668.1">
    <property type="nucleotide sequence ID" value="NZ_CP049055.1"/>
</dbReference>
<dbReference type="InterPro" id="IPR009057">
    <property type="entry name" value="Homeodomain-like_sf"/>
</dbReference>
<keyword evidence="4" id="KW-1185">Reference proteome</keyword>
<dbReference type="GO" id="GO:0006313">
    <property type="term" value="P:DNA transposition"/>
    <property type="evidence" value="ECO:0007669"/>
    <property type="project" value="InterPro"/>
</dbReference>
<name>A0A2C9CDZ0_KUEST</name>
<reference evidence="3" key="2">
    <citation type="submission" date="2017-10" db="EMBL/GenBank/DDBJ databases">
        <authorList>
            <person name="Banno H."/>
            <person name="Chua N.-H."/>
        </authorList>
    </citation>
    <scope>NUCLEOTIDE SEQUENCE [LARGE SCALE GENOMIC DNA]</scope>
    <source>
        <strain evidence="3">Kuenenia_mbr1_ru-nijmegen</strain>
    </source>
</reference>
<evidence type="ECO:0000313" key="4">
    <source>
        <dbReference type="Proteomes" id="UP000221734"/>
    </source>
</evidence>
<organism evidence="3 4">
    <name type="scientific">Kuenenia stuttgartiensis</name>
    <dbReference type="NCBI Taxonomy" id="174633"/>
    <lineage>
        <taxon>Bacteria</taxon>
        <taxon>Pseudomonadati</taxon>
        <taxon>Planctomycetota</taxon>
        <taxon>Candidatus Brocadiia</taxon>
        <taxon>Candidatus Brocadiales</taxon>
        <taxon>Candidatus Brocadiaceae</taxon>
        <taxon>Candidatus Kuenenia</taxon>
    </lineage>
</organism>
<dbReference type="EMBL" id="LT934425">
    <property type="protein sequence ID" value="SOH03910.1"/>
    <property type="molecule type" value="Genomic_DNA"/>
</dbReference>
<evidence type="ECO:0000313" key="3">
    <source>
        <dbReference type="EMBL" id="SOH03910.1"/>
    </source>
</evidence>
<keyword evidence="1" id="KW-0175">Coiled coil</keyword>
<dbReference type="AlphaFoldDB" id="A0A2C9CDZ0"/>
<evidence type="ECO:0000313" key="2">
    <source>
        <dbReference type="EMBL" id="QII10228.1"/>
    </source>
</evidence>
<dbReference type="Pfam" id="PF01527">
    <property type="entry name" value="HTH_Tnp_1"/>
    <property type="match status" value="1"/>
</dbReference>
<dbReference type="Proteomes" id="UP000221734">
    <property type="component" value="Chromosome Kuenenia_stuttgartiensis_MBR1"/>
</dbReference>
<dbReference type="EMBL" id="CP049055">
    <property type="protein sequence ID" value="QII10228.1"/>
    <property type="molecule type" value="Genomic_DNA"/>
</dbReference>
<gene>
    <name evidence="2" type="primary">tpnA</name>
    <name evidence="2" type="ORF">KsCSTR_08490</name>
    <name evidence="3" type="ORF">KSMBR1_1411</name>
</gene>
<dbReference type="Proteomes" id="UP000501926">
    <property type="component" value="Chromosome"/>
</dbReference>
<reference evidence="2 5" key="3">
    <citation type="submission" date="2020-02" db="EMBL/GenBank/DDBJ databases">
        <title>Newly sequenced genome of strain CSTR1 showed variability in Candidatus Kuenenia stuttgartiensis genomes.</title>
        <authorList>
            <person name="Ding C."/>
            <person name="Adrian L."/>
        </authorList>
    </citation>
    <scope>NUCLEOTIDE SEQUENCE [LARGE SCALE GENOMIC DNA]</scope>
    <source>
        <strain evidence="2 5">CSTR1</strain>
    </source>
</reference>
<feature type="coiled-coil region" evidence="1">
    <location>
        <begin position="66"/>
        <end position="93"/>
    </location>
</feature>